<dbReference type="SUPFAM" id="SSF53756">
    <property type="entry name" value="UDP-Glycosyltransferase/glycogen phosphorylase"/>
    <property type="match status" value="1"/>
</dbReference>
<proteinExistence type="predicted"/>
<dbReference type="Gene3D" id="3.40.50.2000">
    <property type="entry name" value="Glycogen Phosphorylase B"/>
    <property type="match status" value="1"/>
</dbReference>
<dbReference type="AlphaFoldDB" id="A0AAD8N9P0"/>
<dbReference type="Proteomes" id="UP001237642">
    <property type="component" value="Unassembled WGS sequence"/>
</dbReference>
<name>A0AAD8N9P0_9APIA</name>
<sequence length="129" mass="14323">MLKLAELLAINDSVSSSLTQIHPELPDQARILMFSPGIENVIKPHFVEMLTNGKLNIKSSTPVTSIIAGRFYNFAVDLAKGARIPLMYIDTISPCALSTFFCHPWLIELGEVPFKEEDYDRNVSDVPGT</sequence>
<evidence type="ECO:0000313" key="2">
    <source>
        <dbReference type="Proteomes" id="UP001237642"/>
    </source>
</evidence>
<organism evidence="1 2">
    <name type="scientific">Heracleum sosnowskyi</name>
    <dbReference type="NCBI Taxonomy" id="360622"/>
    <lineage>
        <taxon>Eukaryota</taxon>
        <taxon>Viridiplantae</taxon>
        <taxon>Streptophyta</taxon>
        <taxon>Embryophyta</taxon>
        <taxon>Tracheophyta</taxon>
        <taxon>Spermatophyta</taxon>
        <taxon>Magnoliopsida</taxon>
        <taxon>eudicotyledons</taxon>
        <taxon>Gunneridae</taxon>
        <taxon>Pentapetalae</taxon>
        <taxon>asterids</taxon>
        <taxon>campanulids</taxon>
        <taxon>Apiales</taxon>
        <taxon>Apiaceae</taxon>
        <taxon>Apioideae</taxon>
        <taxon>apioid superclade</taxon>
        <taxon>Tordylieae</taxon>
        <taxon>Tordyliinae</taxon>
        <taxon>Heracleum</taxon>
    </lineage>
</organism>
<protein>
    <submittedName>
        <fullName evidence="1">Uncharacterized protein</fullName>
    </submittedName>
</protein>
<reference evidence="1" key="1">
    <citation type="submission" date="2023-02" db="EMBL/GenBank/DDBJ databases">
        <title>Genome of toxic invasive species Heracleum sosnowskyi carries increased number of genes despite the absence of recent whole-genome duplications.</title>
        <authorList>
            <person name="Schelkunov M."/>
            <person name="Shtratnikova V."/>
            <person name="Makarenko M."/>
            <person name="Klepikova A."/>
            <person name="Omelchenko D."/>
            <person name="Novikova G."/>
            <person name="Obukhova E."/>
            <person name="Bogdanov V."/>
            <person name="Penin A."/>
            <person name="Logacheva M."/>
        </authorList>
    </citation>
    <scope>NUCLEOTIDE SEQUENCE</scope>
    <source>
        <strain evidence="1">Hsosn_3</strain>
        <tissue evidence="1">Leaf</tissue>
    </source>
</reference>
<comment type="caution">
    <text evidence="1">The sequence shown here is derived from an EMBL/GenBank/DDBJ whole genome shotgun (WGS) entry which is preliminary data.</text>
</comment>
<accession>A0AAD8N9P0</accession>
<evidence type="ECO:0000313" key="1">
    <source>
        <dbReference type="EMBL" id="KAK1400756.1"/>
    </source>
</evidence>
<reference evidence="1" key="2">
    <citation type="submission" date="2023-05" db="EMBL/GenBank/DDBJ databases">
        <authorList>
            <person name="Schelkunov M.I."/>
        </authorList>
    </citation>
    <scope>NUCLEOTIDE SEQUENCE</scope>
    <source>
        <strain evidence="1">Hsosn_3</strain>
        <tissue evidence="1">Leaf</tissue>
    </source>
</reference>
<dbReference type="EMBL" id="JAUIZM010000001">
    <property type="protein sequence ID" value="KAK1400756.1"/>
    <property type="molecule type" value="Genomic_DNA"/>
</dbReference>
<keyword evidence="2" id="KW-1185">Reference proteome</keyword>
<gene>
    <name evidence="1" type="ORF">POM88_000361</name>
</gene>